<dbReference type="AlphaFoldDB" id="A0A917K7A6"/>
<dbReference type="PANTHER" id="PTHR34472">
    <property type="entry name" value="SULFUR CARRIER PROTEIN THIS"/>
    <property type="match status" value="1"/>
</dbReference>
<comment type="caution">
    <text evidence="1">The sequence shown here is derived from an EMBL/GenBank/DDBJ whole genome shotgun (WGS) entry which is preliminary data.</text>
</comment>
<proteinExistence type="predicted"/>
<accession>A0A917K7A6</accession>
<gene>
    <name evidence="1" type="primary">thiS</name>
    <name evidence="1" type="ORF">GCM10010885_08620</name>
</gene>
<dbReference type="InterPro" id="IPR012675">
    <property type="entry name" value="Beta-grasp_dom_sf"/>
</dbReference>
<evidence type="ECO:0000313" key="1">
    <source>
        <dbReference type="EMBL" id="GGJ01688.1"/>
    </source>
</evidence>
<keyword evidence="2" id="KW-1185">Reference proteome</keyword>
<dbReference type="InterPro" id="IPR010035">
    <property type="entry name" value="Thi_S"/>
</dbReference>
<dbReference type="InterPro" id="IPR016155">
    <property type="entry name" value="Mopterin_synth/thiamin_S_b"/>
</dbReference>
<dbReference type="RefSeq" id="WP_188881361.1">
    <property type="nucleotide sequence ID" value="NZ_BMOY01000009.1"/>
</dbReference>
<name>A0A917K7A6_9BACL</name>
<reference evidence="1" key="1">
    <citation type="journal article" date="2014" name="Int. J. Syst. Evol. Microbiol.">
        <title>Complete genome sequence of Corynebacterium casei LMG S-19264T (=DSM 44701T), isolated from a smear-ripened cheese.</title>
        <authorList>
            <consortium name="US DOE Joint Genome Institute (JGI-PGF)"/>
            <person name="Walter F."/>
            <person name="Albersmeier A."/>
            <person name="Kalinowski J."/>
            <person name="Ruckert C."/>
        </authorList>
    </citation>
    <scope>NUCLEOTIDE SEQUENCE</scope>
    <source>
        <strain evidence="1">JCM 18487</strain>
    </source>
</reference>
<evidence type="ECO:0000313" key="2">
    <source>
        <dbReference type="Proteomes" id="UP000637695"/>
    </source>
</evidence>
<dbReference type="InterPro" id="IPR003749">
    <property type="entry name" value="ThiS/MoaD-like"/>
</dbReference>
<dbReference type="NCBIfam" id="TIGR01683">
    <property type="entry name" value="thiS"/>
    <property type="match status" value="1"/>
</dbReference>
<dbReference type="Proteomes" id="UP000637695">
    <property type="component" value="Unassembled WGS sequence"/>
</dbReference>
<reference evidence="1" key="2">
    <citation type="submission" date="2020-09" db="EMBL/GenBank/DDBJ databases">
        <authorList>
            <person name="Sun Q."/>
            <person name="Ohkuma M."/>
        </authorList>
    </citation>
    <scope>NUCLEOTIDE SEQUENCE</scope>
    <source>
        <strain evidence="1">JCM 18487</strain>
    </source>
</reference>
<sequence>MQLVINGQAREVPDGLTVAQLLEHLDLGHERVAVECNGEIVERERFPTHALQPGDALEIVRFVGGG</sequence>
<dbReference type="Gene3D" id="3.10.20.30">
    <property type="match status" value="1"/>
</dbReference>
<dbReference type="Pfam" id="PF02597">
    <property type="entry name" value="ThiS"/>
    <property type="match status" value="1"/>
</dbReference>
<dbReference type="CDD" id="cd00565">
    <property type="entry name" value="Ubl_ThiS"/>
    <property type="match status" value="1"/>
</dbReference>
<organism evidence="1 2">
    <name type="scientific">Alicyclobacillus cellulosilyticus</name>
    <dbReference type="NCBI Taxonomy" id="1003997"/>
    <lineage>
        <taxon>Bacteria</taxon>
        <taxon>Bacillati</taxon>
        <taxon>Bacillota</taxon>
        <taxon>Bacilli</taxon>
        <taxon>Bacillales</taxon>
        <taxon>Alicyclobacillaceae</taxon>
        <taxon>Alicyclobacillus</taxon>
    </lineage>
</organism>
<dbReference type="EMBL" id="BMOY01000009">
    <property type="protein sequence ID" value="GGJ01688.1"/>
    <property type="molecule type" value="Genomic_DNA"/>
</dbReference>
<dbReference type="SUPFAM" id="SSF54285">
    <property type="entry name" value="MoaD/ThiS"/>
    <property type="match status" value="1"/>
</dbReference>
<protein>
    <submittedName>
        <fullName evidence="1">Thiamine biosynthesis protein ThiS</fullName>
    </submittedName>
</protein>
<dbReference type="PANTHER" id="PTHR34472:SF1">
    <property type="entry name" value="SULFUR CARRIER PROTEIN THIS"/>
    <property type="match status" value="1"/>
</dbReference>